<reference evidence="2" key="1">
    <citation type="journal article" date="2023" name="Hortic. Res.">
        <title>A chromosome-level phased genome enabling allele-level studies in sweet orange: a case study on citrus Huanglongbing tolerance.</title>
        <authorList>
            <person name="Wu B."/>
            <person name="Yu Q."/>
            <person name="Deng Z."/>
            <person name="Duan Y."/>
            <person name="Luo F."/>
            <person name="Gmitter F. Jr."/>
        </authorList>
    </citation>
    <scope>NUCLEOTIDE SEQUENCE [LARGE SCALE GENOMIC DNA]</scope>
    <source>
        <strain evidence="2">cv. Valencia</strain>
    </source>
</reference>
<dbReference type="Proteomes" id="UP000829398">
    <property type="component" value="Chromosome 6"/>
</dbReference>
<evidence type="ECO:0000313" key="1">
    <source>
        <dbReference type="EMBL" id="KAH9734740.1"/>
    </source>
</evidence>
<evidence type="ECO:0000313" key="2">
    <source>
        <dbReference type="Proteomes" id="UP000829398"/>
    </source>
</evidence>
<proteinExistence type="predicted"/>
<sequence>MYSSSDELSVSYGLSGLLFGKKGKFGWLYQLWMVELVVWKIGLRVLVQRGQVHPLLVGETGEGVGSEGEMHPMGLGNPGTGNQCSLGQAYGQGCEFRTVVAVSFSTMVWGRTIQVMSRSRVKPVRNRFSGWKVEKRKRVCDKVGFHEKAKESFSSKFLDGKNRGEGFVEGKSFLGESFWRPVAQVGIRALFGGPRGEYEGVRNPTSPKAGFLCSLISAEAVRRYGISASYSPLGPPNKALIPTWATGLTQPQKSSRKVRTASALISEHRNPALGDVGFLTPSYSPLGSPNKALIPVESASAEHTSSKVENISLRTEHIETKVDSITAQMQQIYQNLQSKISQLDSELRAMLAHRYSGPEFDQKEREIRRLKAELAQIESEKQRPTLFTTSPPIPSIGPTYHPFASMLSPIKQYDPSKLFGMTHTLFRDNPLPPPPKPKPKPRPQPRPAPLHPSSLTIPGQPSPSSTPASPLAPLSVPTQSKDKEPMHQFTAHTVTHSSTIDDQTSDSNPAVSDSPTETDTESSVSTSDSEKSYADITKILMAQPDQPTQGQTSHTEPYVDIPSEVEEEMPESRFYLSYKRKGLPVTARIAMLDTRFKQYQDAVIGTVLTTLHAGSVLLTFYPNFNLSLQDPNLPTTLKVQVQIQGAEQISSAKIATLHHQLVYRLQNHALDLPTPEHHSDTLMVLAESDQIPTIIQIPRQIPRHELIKLMPLEWISNYEQFHNNTAPIQTSESMFERRQDGTVRMTFKPPPSAPQEPPRLSFTYSSMITAVQTAQEDMPITGFNSEGYPVYPAKQNGHFLWDVPGSGMCDPTCPCWDNWEEDDDYATTRKKKPKKKKPLVPCHHCDPKPPSDPPPPPAPLPIYQKELKWIAKHCKYEIPSPLPHPTPIVQLLACMMFSSTSSDYSSSFPPLEPHTDSQRNVVSKPFIPSPITSTGHLEPPKPFESVLNWQTQNARAQNDTLLYLNSKVEHISLRTEQIETKYDPSKLFGMTHTLFRDNPLPPPPKPKPKPRPQPRPAPLHPSSLTIPGQPSPSSTPTSPLAPLLVPTQSKDKEPMNQFTAHTVSHSSIIDDQTSDSNLAVSDSPTETDTESSASTSDSEKSYADITKILMAQPDPPTQGQTSHTEPYVDIPSEVEEEMPESSTTNHPPPAQTNPSSQKLSNGLWFTFDDLPSHKWRDRLNEMSAWIDLQMLRPGVTTQSVLREFATRFTGALRDWFDSLGQYRQLQFVDLPEVSSALAVLHDQFLGDPSAVFEAARRDYLNMKCCSLNAKDLDFHYKRMSLLFYKLNGFNEPTLKHVFLASLPEELQPDIQTQLTVSNLSLDNISLGKIFHLPKLVLTNFASKNNPENPTGSSERNLPPLENSNESNQADVSSARENATMPKIVPTKEKNPSGSHDEHRQLLTRFYDILQSHGIMLSAKKRTIATNNIEFLGMVIKDGHYQPGKHIAQELLHFPDQQLSKRQIQQFLGIINYIRDFIPHIAQNPPPLKLITDRKRILQTDASDESWGAILLEELNNKEHFIAYASGQFSDTQKHYHSVFKEILVVKNGIKKFEYHLIGHHFLIRMDSSAFPNILNFKGKIVPEKMLLRLKDWFSKYDFLVKHIKGSQNLIPDMLSRLSKPENPLTLFSTTYHFPIISMATSLPPEALTKKTFPFNKNFSSVFAIQEFVRKALFRFFMKAYLVTDPFPFSTFHPENLFLTGLTLDPTRDTTEDVLWYIWCLTVLYATMLILPISPTLEHLLNPDNATSLTWTLLEWFSPIPWWRKKLQQLSEIYNLDRMLAPEAQLFTLVFIIHRPYFQHPDTNLFWTQDQVYEWFTAPHIAVIENDIQDVLHNYLCQLNHQPPPLKDISHTSLGPQHDLLMIPTPSAISKPKSTGIIIKEERPDYTDFLYQDSQDPWEEFLLLSQHLQQFPQPTMHDPGCSSQPPPQPSKPTTVDKATQTPGPMPGPKRDSPYSRYHGPTWKNPKLSETFFPPVSRDTDPDETDSSSEDDYMNIRSP</sequence>
<protein>
    <submittedName>
        <fullName evidence="1">Uncharacterized protein</fullName>
    </submittedName>
</protein>
<accession>A0ACB8JSH3</accession>
<organism evidence="1 2">
    <name type="scientific">Citrus sinensis</name>
    <name type="common">Sweet orange</name>
    <name type="synonym">Citrus aurantium var. sinensis</name>
    <dbReference type="NCBI Taxonomy" id="2711"/>
    <lineage>
        <taxon>Eukaryota</taxon>
        <taxon>Viridiplantae</taxon>
        <taxon>Streptophyta</taxon>
        <taxon>Embryophyta</taxon>
        <taxon>Tracheophyta</taxon>
        <taxon>Spermatophyta</taxon>
        <taxon>Magnoliopsida</taxon>
        <taxon>eudicotyledons</taxon>
        <taxon>Gunneridae</taxon>
        <taxon>Pentapetalae</taxon>
        <taxon>rosids</taxon>
        <taxon>malvids</taxon>
        <taxon>Sapindales</taxon>
        <taxon>Rutaceae</taxon>
        <taxon>Aurantioideae</taxon>
        <taxon>Citrus</taxon>
    </lineage>
</organism>
<name>A0ACB8JSH3_CITSI</name>
<dbReference type="EMBL" id="CM039175">
    <property type="protein sequence ID" value="KAH9734740.1"/>
    <property type="molecule type" value="Genomic_DNA"/>
</dbReference>
<keyword evidence="2" id="KW-1185">Reference proteome</keyword>
<comment type="caution">
    <text evidence="1">The sequence shown here is derived from an EMBL/GenBank/DDBJ whole genome shotgun (WGS) entry which is preliminary data.</text>
</comment>
<gene>
    <name evidence="1" type="ORF">KPL71_017483</name>
</gene>